<accession>A0A9X2G4D9</accession>
<dbReference type="InterPro" id="IPR036388">
    <property type="entry name" value="WH-like_DNA-bd_sf"/>
</dbReference>
<proteinExistence type="inferred from homology"/>
<dbReference type="GO" id="GO:0006352">
    <property type="term" value="P:DNA-templated transcription initiation"/>
    <property type="evidence" value="ECO:0007669"/>
    <property type="project" value="InterPro"/>
</dbReference>
<comment type="similarity">
    <text evidence="1">Belongs to the sigma-70 factor family. ECF subfamily.</text>
</comment>
<evidence type="ECO:0000256" key="3">
    <source>
        <dbReference type="ARBA" id="ARBA00023082"/>
    </source>
</evidence>
<dbReference type="AlphaFoldDB" id="A0A9X2G4D9"/>
<dbReference type="Pfam" id="PF04542">
    <property type="entry name" value="Sigma70_r2"/>
    <property type="match status" value="1"/>
</dbReference>
<dbReference type="GO" id="GO:0016987">
    <property type="term" value="F:sigma factor activity"/>
    <property type="evidence" value="ECO:0007669"/>
    <property type="project" value="UniProtKB-KW"/>
</dbReference>
<dbReference type="InterPro" id="IPR007627">
    <property type="entry name" value="RNA_pol_sigma70_r2"/>
</dbReference>
<dbReference type="InterPro" id="IPR013325">
    <property type="entry name" value="RNA_pol_sigma_r2"/>
</dbReference>
<keyword evidence="3" id="KW-0731">Sigma factor</keyword>
<evidence type="ECO:0000256" key="2">
    <source>
        <dbReference type="ARBA" id="ARBA00023015"/>
    </source>
</evidence>
<dbReference type="InterPro" id="IPR013324">
    <property type="entry name" value="RNA_pol_sigma_r3/r4-like"/>
</dbReference>
<feature type="domain" description="RNA polymerase sigma-70 region 2" evidence="5">
    <location>
        <begin position="22"/>
        <end position="82"/>
    </location>
</feature>
<dbReference type="PANTHER" id="PTHR30173:SF36">
    <property type="entry name" value="ECF RNA POLYMERASE SIGMA FACTOR SIGJ"/>
    <property type="match status" value="1"/>
</dbReference>
<dbReference type="RefSeq" id="WP_253839126.1">
    <property type="nucleotide sequence ID" value="NZ_JAMTCS010000014.1"/>
</dbReference>
<dbReference type="Proteomes" id="UP001139493">
    <property type="component" value="Unassembled WGS sequence"/>
</dbReference>
<sequence length="209" mass="22597">MTTPQAPPPAEPDAALSVFLAQRPQLIRTARRITGNATEADDVVQETWLRWQRADRTKVVNAAAFLTSTTTNLARNVVRSARYRHEAPLLLPGAVRATTETGQDPTWYADRTADAEEALALLLTRLTPGQLAAYVLRRGFDYAYADLASLLGTSVANSRQLVSRAQARLRSGQAQAVPAVVGRRLSAAFVGASRTGDLRELETVLTATA</sequence>
<feature type="domain" description="RNA polymerase sigma factor 70 region 4 type 2" evidence="6">
    <location>
        <begin position="117"/>
        <end position="168"/>
    </location>
</feature>
<gene>
    <name evidence="7" type="ORF">APR03_004260</name>
</gene>
<dbReference type="EMBL" id="JAMTCS010000014">
    <property type="protein sequence ID" value="MCP2266890.1"/>
    <property type="molecule type" value="Genomic_DNA"/>
</dbReference>
<dbReference type="SUPFAM" id="SSF88946">
    <property type="entry name" value="Sigma2 domain of RNA polymerase sigma factors"/>
    <property type="match status" value="1"/>
</dbReference>
<evidence type="ECO:0000259" key="6">
    <source>
        <dbReference type="Pfam" id="PF08281"/>
    </source>
</evidence>
<keyword evidence="8" id="KW-1185">Reference proteome</keyword>
<name>A0A9X2G4D9_9MICO</name>
<dbReference type="GO" id="GO:0003677">
    <property type="term" value="F:DNA binding"/>
    <property type="evidence" value="ECO:0007669"/>
    <property type="project" value="InterPro"/>
</dbReference>
<dbReference type="InterPro" id="IPR052704">
    <property type="entry name" value="ECF_Sigma-70_Domain"/>
</dbReference>
<dbReference type="InterPro" id="IPR014284">
    <property type="entry name" value="RNA_pol_sigma-70_dom"/>
</dbReference>
<organism evidence="7 8">
    <name type="scientific">Promicromonospora thailandica</name>
    <dbReference type="NCBI Taxonomy" id="765201"/>
    <lineage>
        <taxon>Bacteria</taxon>
        <taxon>Bacillati</taxon>
        <taxon>Actinomycetota</taxon>
        <taxon>Actinomycetes</taxon>
        <taxon>Micrococcales</taxon>
        <taxon>Promicromonosporaceae</taxon>
        <taxon>Promicromonospora</taxon>
    </lineage>
</organism>
<dbReference type="Pfam" id="PF08281">
    <property type="entry name" value="Sigma70_r4_2"/>
    <property type="match status" value="1"/>
</dbReference>
<protein>
    <submittedName>
        <fullName evidence="7">RNA polymerase sigma factor, sigma-70 family</fullName>
    </submittedName>
</protein>
<dbReference type="InterPro" id="IPR013249">
    <property type="entry name" value="RNA_pol_sigma70_r4_t2"/>
</dbReference>
<evidence type="ECO:0000313" key="7">
    <source>
        <dbReference type="EMBL" id="MCP2266890.1"/>
    </source>
</evidence>
<evidence type="ECO:0000313" key="8">
    <source>
        <dbReference type="Proteomes" id="UP001139493"/>
    </source>
</evidence>
<evidence type="ECO:0000259" key="5">
    <source>
        <dbReference type="Pfam" id="PF04542"/>
    </source>
</evidence>
<dbReference type="Gene3D" id="1.10.1740.10">
    <property type="match status" value="1"/>
</dbReference>
<keyword evidence="2" id="KW-0805">Transcription regulation</keyword>
<evidence type="ECO:0000256" key="1">
    <source>
        <dbReference type="ARBA" id="ARBA00010641"/>
    </source>
</evidence>
<dbReference type="PANTHER" id="PTHR30173">
    <property type="entry name" value="SIGMA 19 FACTOR"/>
    <property type="match status" value="1"/>
</dbReference>
<keyword evidence="4" id="KW-0804">Transcription</keyword>
<reference evidence="7" key="1">
    <citation type="submission" date="2022-06" db="EMBL/GenBank/DDBJ databases">
        <title>Genomic Encyclopedia of Archaeal and Bacterial Type Strains, Phase II (KMG-II): from individual species to whole genera.</title>
        <authorList>
            <person name="Goeker M."/>
        </authorList>
    </citation>
    <scope>NUCLEOTIDE SEQUENCE</scope>
    <source>
        <strain evidence="7">DSM 26652</strain>
    </source>
</reference>
<dbReference type="SUPFAM" id="SSF88659">
    <property type="entry name" value="Sigma3 and sigma4 domains of RNA polymerase sigma factors"/>
    <property type="match status" value="1"/>
</dbReference>
<dbReference type="Gene3D" id="1.10.10.10">
    <property type="entry name" value="Winged helix-like DNA-binding domain superfamily/Winged helix DNA-binding domain"/>
    <property type="match status" value="1"/>
</dbReference>
<dbReference type="NCBIfam" id="TIGR02937">
    <property type="entry name" value="sigma70-ECF"/>
    <property type="match status" value="1"/>
</dbReference>
<comment type="caution">
    <text evidence="7">The sequence shown here is derived from an EMBL/GenBank/DDBJ whole genome shotgun (WGS) entry which is preliminary data.</text>
</comment>
<evidence type="ECO:0000256" key="4">
    <source>
        <dbReference type="ARBA" id="ARBA00023163"/>
    </source>
</evidence>